<reference evidence="3" key="1">
    <citation type="submission" date="2020-04" db="EMBL/GenBank/DDBJ databases">
        <authorList>
            <person name="Chakraborty B."/>
            <person name="Walker A.R."/>
            <person name="Burne R.A."/>
        </authorList>
    </citation>
    <scope>NUCLEOTIDE SEQUENCE [LARGE SCALE GENOMIC DNA]</scope>
    <source>
        <strain evidence="3">BCA8</strain>
    </source>
</reference>
<dbReference type="Pfam" id="PF07501">
    <property type="entry name" value="G5"/>
    <property type="match status" value="1"/>
</dbReference>
<protein>
    <recommendedName>
        <fullName evidence="2">G5 domain-containing protein</fullName>
    </recommendedName>
</protein>
<dbReference type="AlphaFoldDB" id="A0A7Y0VBE3"/>
<comment type="caution">
    <text evidence="3">The sequence shown here is derived from an EMBL/GenBank/DDBJ whole genome shotgun (WGS) entry which is preliminary data.</text>
</comment>
<evidence type="ECO:0000256" key="1">
    <source>
        <dbReference type="ARBA" id="ARBA00022729"/>
    </source>
</evidence>
<dbReference type="EMBL" id="JABBCN010000002">
    <property type="protein sequence ID" value="NMX24706.1"/>
    <property type="molecule type" value="Genomic_DNA"/>
</dbReference>
<evidence type="ECO:0000259" key="2">
    <source>
        <dbReference type="PROSITE" id="PS51109"/>
    </source>
</evidence>
<organism evidence="3">
    <name type="scientific">Streptococcus sanguinis</name>
    <dbReference type="NCBI Taxonomy" id="1305"/>
    <lineage>
        <taxon>Bacteria</taxon>
        <taxon>Bacillati</taxon>
        <taxon>Bacillota</taxon>
        <taxon>Bacilli</taxon>
        <taxon>Lactobacillales</taxon>
        <taxon>Streptococcaceae</taxon>
        <taxon>Streptococcus</taxon>
    </lineage>
</organism>
<proteinExistence type="predicted"/>
<feature type="domain" description="G5" evidence="2">
    <location>
        <begin position="1"/>
        <end position="45"/>
    </location>
</feature>
<sequence length="45" mass="4971">MHTTHGKYRATQLAEGVRQVKTPGQKGVKTIVYTVTKTDGKEQVV</sequence>
<name>A0A7Y0VBE3_STRSA</name>
<keyword evidence="1" id="KW-0732">Signal</keyword>
<gene>
    <name evidence="3" type="ORF">HGP05_04495</name>
</gene>
<dbReference type="PROSITE" id="PS51109">
    <property type="entry name" value="G5"/>
    <property type="match status" value="1"/>
</dbReference>
<accession>A0A7Y0VBE3</accession>
<dbReference type="Gene3D" id="2.20.230.10">
    <property type="entry name" value="Resuscitation-promoting factor rpfb"/>
    <property type="match status" value="1"/>
</dbReference>
<evidence type="ECO:0000313" key="3">
    <source>
        <dbReference type="EMBL" id="NMX24706.1"/>
    </source>
</evidence>
<dbReference type="InterPro" id="IPR011098">
    <property type="entry name" value="G5_dom"/>
</dbReference>